<dbReference type="PANTHER" id="PTHR34136:SF1">
    <property type="entry name" value="UDP-N-ACETYL-D-MANNOSAMINURONIC ACID TRANSFERASE"/>
    <property type="match status" value="1"/>
</dbReference>
<dbReference type="CDD" id="cd06533">
    <property type="entry name" value="Glyco_transf_WecG_TagA"/>
    <property type="match status" value="1"/>
</dbReference>
<dbReference type="NCBIfam" id="TIGR00696">
    <property type="entry name" value="wecG_tagA_cpsF"/>
    <property type="match status" value="1"/>
</dbReference>
<sequence length="301" mass="33050">MTNSESCVAAPELAAVIPAPQRGDRQETPQHETPLPIVELFGMRIARTDLDGAAQRVLDWSRGERAGSCRYVVTPNVDQVVLHRERADLRAAYDGAAMVTADGAPLVAVARLLGSRLPERVAGSDLVPRLLTLASIEQGKSEPLRVFLLGAGPGVAERAANEIHARWPGVSVVGTHCPPLGFEHDDEENERILAAITAADVDLLVVGLGAPKQELWVHRFAERLEAKAALCVGATIDFLAGEKSRAPVWMRRTGLEWLHRLATEPRRLARRYARDAWVFPRIVWDELRSSRRQRRVDVGAG</sequence>
<evidence type="ECO:0000313" key="4">
    <source>
        <dbReference type="Proteomes" id="UP000315440"/>
    </source>
</evidence>
<gene>
    <name evidence="3" type="primary">tagA_1</name>
    <name evidence="3" type="ORF">Mal64_00800</name>
</gene>
<dbReference type="AlphaFoldDB" id="A0A5C5ZSF4"/>
<accession>A0A5C5ZSF4</accession>
<proteinExistence type="predicted"/>
<comment type="caution">
    <text evidence="3">The sequence shown here is derived from an EMBL/GenBank/DDBJ whole genome shotgun (WGS) entry which is preliminary data.</text>
</comment>
<keyword evidence="1 3" id="KW-0328">Glycosyltransferase</keyword>
<dbReference type="Pfam" id="PF03808">
    <property type="entry name" value="Glyco_tran_WecG"/>
    <property type="match status" value="1"/>
</dbReference>
<organism evidence="3 4">
    <name type="scientific">Pseudobythopirellula maris</name>
    <dbReference type="NCBI Taxonomy" id="2527991"/>
    <lineage>
        <taxon>Bacteria</taxon>
        <taxon>Pseudomonadati</taxon>
        <taxon>Planctomycetota</taxon>
        <taxon>Planctomycetia</taxon>
        <taxon>Pirellulales</taxon>
        <taxon>Lacipirellulaceae</taxon>
        <taxon>Pseudobythopirellula</taxon>
    </lineage>
</organism>
<dbReference type="GO" id="GO:0047244">
    <property type="term" value="F:N-acetylglucosaminyldiphosphoundecaprenol N-acetyl-beta-D-mannosaminyltransferase activity"/>
    <property type="evidence" value="ECO:0007669"/>
    <property type="project" value="UniProtKB-EC"/>
</dbReference>
<dbReference type="InterPro" id="IPR004629">
    <property type="entry name" value="WecG_TagA_CpsF"/>
</dbReference>
<dbReference type="RefSeq" id="WP_231993543.1">
    <property type="nucleotide sequence ID" value="NZ_SJPQ01000001.1"/>
</dbReference>
<keyword evidence="4" id="KW-1185">Reference proteome</keyword>
<dbReference type="EC" id="2.4.1.187" evidence="3"/>
<dbReference type="EMBL" id="SJPQ01000001">
    <property type="protein sequence ID" value="TWT89701.1"/>
    <property type="molecule type" value="Genomic_DNA"/>
</dbReference>
<dbReference type="PANTHER" id="PTHR34136">
    <property type="match status" value="1"/>
</dbReference>
<evidence type="ECO:0000256" key="1">
    <source>
        <dbReference type="ARBA" id="ARBA00022676"/>
    </source>
</evidence>
<keyword evidence="2 3" id="KW-0808">Transferase</keyword>
<evidence type="ECO:0000256" key="2">
    <source>
        <dbReference type="ARBA" id="ARBA00022679"/>
    </source>
</evidence>
<protein>
    <submittedName>
        <fullName evidence="3">Putative N-acetylmannosaminyltransferase</fullName>
        <ecNumber evidence="3">2.4.1.187</ecNumber>
    </submittedName>
</protein>
<reference evidence="3 4" key="1">
    <citation type="submission" date="2019-02" db="EMBL/GenBank/DDBJ databases">
        <title>Deep-cultivation of Planctomycetes and their phenomic and genomic characterization uncovers novel biology.</title>
        <authorList>
            <person name="Wiegand S."/>
            <person name="Jogler M."/>
            <person name="Boedeker C."/>
            <person name="Pinto D."/>
            <person name="Vollmers J."/>
            <person name="Rivas-Marin E."/>
            <person name="Kohn T."/>
            <person name="Peeters S.H."/>
            <person name="Heuer A."/>
            <person name="Rast P."/>
            <person name="Oberbeckmann S."/>
            <person name="Bunk B."/>
            <person name="Jeske O."/>
            <person name="Meyerdierks A."/>
            <person name="Storesund J.E."/>
            <person name="Kallscheuer N."/>
            <person name="Luecker S."/>
            <person name="Lage O.M."/>
            <person name="Pohl T."/>
            <person name="Merkel B.J."/>
            <person name="Hornburger P."/>
            <person name="Mueller R.-W."/>
            <person name="Bruemmer F."/>
            <person name="Labrenz M."/>
            <person name="Spormann A.M."/>
            <person name="Op Den Camp H."/>
            <person name="Overmann J."/>
            <person name="Amann R."/>
            <person name="Jetten M.S.M."/>
            <person name="Mascher T."/>
            <person name="Medema M.H."/>
            <person name="Devos D.P."/>
            <person name="Kaster A.-K."/>
            <person name="Ovreas L."/>
            <person name="Rohde M."/>
            <person name="Galperin M.Y."/>
            <person name="Jogler C."/>
        </authorList>
    </citation>
    <scope>NUCLEOTIDE SEQUENCE [LARGE SCALE GENOMIC DNA]</scope>
    <source>
        <strain evidence="3 4">Mal64</strain>
    </source>
</reference>
<name>A0A5C5ZSF4_9BACT</name>
<evidence type="ECO:0000313" key="3">
    <source>
        <dbReference type="EMBL" id="TWT89701.1"/>
    </source>
</evidence>
<dbReference type="Proteomes" id="UP000315440">
    <property type="component" value="Unassembled WGS sequence"/>
</dbReference>